<dbReference type="OrthoDB" id="1559504at2759"/>
<feature type="domain" description="DUF4220" evidence="2">
    <location>
        <begin position="54"/>
        <end position="439"/>
    </location>
</feature>
<name>A0A835DZH3_9POAL</name>
<feature type="transmembrane region" description="Helical" evidence="1">
    <location>
        <begin position="366"/>
        <end position="388"/>
    </location>
</feature>
<sequence>MALNYTTTGLHSLKSRLIRTEVLVLLGVTTLFLLVVLGAYRRRSSNKFVQIVIWASYALSYSLVSYTLGLMQSFPYGNGLFSVWAICLFMFLGSASSISAYSLQDNDNWKMFYVHQSIQAFWMGWIVGMFGHSDFKLRLWVIYAITLLKSGTRVVSSKYASNSMLCESTKPIADYMSYDHDQLRERNPATMRGYLYVVDGEDNVRYEAQPPNYQLKHRSQDDLKFVTVEQIWECDGSLLHGERGEKLKDLCLSMALSKMLNRRFAGFEVTESELHEGHRFLFGGLLQWNNYCERAFRVIEAELAFVHDYFYTKYYIIYRLRHIDTVLSLIMIPFCFWLAIGLWQHFRMPNDDLNLIPSPHRRNYDALVTFVIVVGIALIEVSQVYIYLASGWCKVALITRYAVRASWRNCSWISKSIGCIVYLKSFRSWEDSLGQYTLL</sequence>
<feature type="transmembrane region" description="Helical" evidence="1">
    <location>
        <begin position="52"/>
        <end position="74"/>
    </location>
</feature>
<reference evidence="3" key="1">
    <citation type="submission" date="2020-07" db="EMBL/GenBank/DDBJ databases">
        <title>Genome sequence and genetic diversity analysis of an under-domesticated orphan crop, white fonio (Digitaria exilis).</title>
        <authorList>
            <person name="Bennetzen J.L."/>
            <person name="Chen S."/>
            <person name="Ma X."/>
            <person name="Wang X."/>
            <person name="Yssel A.E.J."/>
            <person name="Chaluvadi S.R."/>
            <person name="Johnson M."/>
            <person name="Gangashetty P."/>
            <person name="Hamidou F."/>
            <person name="Sanogo M.D."/>
            <person name="Zwaenepoel A."/>
            <person name="Wallace J."/>
            <person name="Van De Peer Y."/>
            <person name="Van Deynze A."/>
        </authorList>
    </citation>
    <scope>NUCLEOTIDE SEQUENCE</scope>
    <source>
        <tissue evidence="3">Leaves</tissue>
    </source>
</reference>
<feature type="transmembrane region" description="Helical" evidence="1">
    <location>
        <begin position="80"/>
        <end position="101"/>
    </location>
</feature>
<dbReference type="PANTHER" id="PTHR31325">
    <property type="entry name" value="OS01G0798800 PROTEIN-RELATED"/>
    <property type="match status" value="1"/>
</dbReference>
<feature type="transmembrane region" description="Helical" evidence="1">
    <location>
        <begin position="22"/>
        <end position="40"/>
    </location>
</feature>
<protein>
    <recommendedName>
        <fullName evidence="2">DUF4220 domain-containing protein</fullName>
    </recommendedName>
</protein>
<evidence type="ECO:0000313" key="3">
    <source>
        <dbReference type="EMBL" id="KAF8655088.1"/>
    </source>
</evidence>
<feature type="transmembrane region" description="Helical" evidence="1">
    <location>
        <begin position="326"/>
        <end position="346"/>
    </location>
</feature>
<proteinExistence type="predicted"/>
<keyword evidence="1" id="KW-0472">Membrane</keyword>
<gene>
    <name evidence="3" type="ORF">HU200_061217</name>
</gene>
<dbReference type="EMBL" id="JACEFO010002599">
    <property type="protein sequence ID" value="KAF8655088.1"/>
    <property type="molecule type" value="Genomic_DNA"/>
</dbReference>
<dbReference type="AlphaFoldDB" id="A0A835DZH3"/>
<keyword evidence="4" id="KW-1185">Reference proteome</keyword>
<keyword evidence="1" id="KW-1133">Transmembrane helix</keyword>
<keyword evidence="1" id="KW-0812">Transmembrane</keyword>
<evidence type="ECO:0000259" key="2">
    <source>
        <dbReference type="Pfam" id="PF13968"/>
    </source>
</evidence>
<comment type="caution">
    <text evidence="3">The sequence shown here is derived from an EMBL/GenBank/DDBJ whole genome shotgun (WGS) entry which is preliminary data.</text>
</comment>
<organism evidence="3 4">
    <name type="scientific">Digitaria exilis</name>
    <dbReference type="NCBI Taxonomy" id="1010633"/>
    <lineage>
        <taxon>Eukaryota</taxon>
        <taxon>Viridiplantae</taxon>
        <taxon>Streptophyta</taxon>
        <taxon>Embryophyta</taxon>
        <taxon>Tracheophyta</taxon>
        <taxon>Spermatophyta</taxon>
        <taxon>Magnoliopsida</taxon>
        <taxon>Liliopsida</taxon>
        <taxon>Poales</taxon>
        <taxon>Poaceae</taxon>
        <taxon>PACMAD clade</taxon>
        <taxon>Panicoideae</taxon>
        <taxon>Panicodae</taxon>
        <taxon>Paniceae</taxon>
        <taxon>Anthephorinae</taxon>
        <taxon>Digitaria</taxon>
    </lineage>
</organism>
<dbReference type="Pfam" id="PF13968">
    <property type="entry name" value="DUF4220"/>
    <property type="match status" value="1"/>
</dbReference>
<dbReference type="InterPro" id="IPR025315">
    <property type="entry name" value="DUF4220"/>
</dbReference>
<evidence type="ECO:0000313" key="4">
    <source>
        <dbReference type="Proteomes" id="UP000636709"/>
    </source>
</evidence>
<evidence type="ECO:0000256" key="1">
    <source>
        <dbReference type="SAM" id="Phobius"/>
    </source>
</evidence>
<accession>A0A835DZH3</accession>
<dbReference type="Proteomes" id="UP000636709">
    <property type="component" value="Unassembled WGS sequence"/>
</dbReference>